<dbReference type="GO" id="GO:0005737">
    <property type="term" value="C:cytoplasm"/>
    <property type="evidence" value="ECO:0007669"/>
    <property type="project" value="TreeGrafter"/>
</dbReference>
<dbReference type="AlphaFoldDB" id="A0A6A6DN78"/>
<gene>
    <name evidence="2" type="ORF">K469DRAFT_797976</name>
</gene>
<evidence type="ECO:0000313" key="3">
    <source>
        <dbReference type="Proteomes" id="UP000800200"/>
    </source>
</evidence>
<dbReference type="InterPro" id="IPR008030">
    <property type="entry name" value="NmrA-like"/>
</dbReference>
<dbReference type="OrthoDB" id="2130169at2759"/>
<dbReference type="PANTHER" id="PTHR48079">
    <property type="entry name" value="PROTEIN YEEZ"/>
    <property type="match status" value="1"/>
</dbReference>
<dbReference type="GO" id="GO:0004029">
    <property type="term" value="F:aldehyde dehydrogenase (NAD+) activity"/>
    <property type="evidence" value="ECO:0007669"/>
    <property type="project" value="TreeGrafter"/>
</dbReference>
<dbReference type="Gene3D" id="3.40.50.720">
    <property type="entry name" value="NAD(P)-binding Rossmann-like Domain"/>
    <property type="match status" value="2"/>
</dbReference>
<dbReference type="Pfam" id="PF05368">
    <property type="entry name" value="NmrA"/>
    <property type="match status" value="1"/>
</dbReference>
<keyword evidence="3" id="KW-1185">Reference proteome</keyword>
<dbReference type="Proteomes" id="UP000800200">
    <property type="component" value="Unassembled WGS sequence"/>
</dbReference>
<proteinExistence type="predicted"/>
<sequence length="341" mass="36915">MVNIFLTGATGYIGGDVLYKFATLDTSKFRVSCLVRSTDKAAQMSKAYPSVRIVQGNLDDSHIIEHESRNADVALHLASTGHSGSAAAIARGLNERSTQRPGYWVQISGATLLAGQEIAEKRFGSKGDRVFDDMSDAEDILTLISKNPKRVVENLVISQDSFKVKAALVIGPLIYGEGRGPVNTRSIQAPEIARLTLQEKEGFRLGEGRNSWSNIHVHDLSNLVLELVGAATSAKSGVWNKDGIYFPENGQMEFGELSSRIAAAAQSRSLIPDATIKRVISADEAEVFMAHGSILWGTNAVGKSSRARSRLGWKPSGASLENEILNIVQCEAEKRSKQIGF</sequence>
<accession>A0A6A6DN78</accession>
<dbReference type="SUPFAM" id="SSF51735">
    <property type="entry name" value="NAD(P)-binding Rossmann-fold domains"/>
    <property type="match status" value="1"/>
</dbReference>
<name>A0A6A6DN78_9PEZI</name>
<protein>
    <submittedName>
        <fullName evidence="2">NAD(P)-binding protein</fullName>
    </submittedName>
</protein>
<dbReference type="InterPro" id="IPR051783">
    <property type="entry name" value="NAD(P)-dependent_oxidoreduct"/>
</dbReference>
<dbReference type="PANTHER" id="PTHR48079:SF8">
    <property type="entry name" value="NAD(P)-BINDING DOMAIN-CONTAINING PROTEIN"/>
    <property type="match status" value="1"/>
</dbReference>
<reference evidence="2" key="1">
    <citation type="journal article" date="2020" name="Stud. Mycol.">
        <title>101 Dothideomycetes genomes: a test case for predicting lifestyles and emergence of pathogens.</title>
        <authorList>
            <person name="Haridas S."/>
            <person name="Albert R."/>
            <person name="Binder M."/>
            <person name="Bloem J."/>
            <person name="Labutti K."/>
            <person name="Salamov A."/>
            <person name="Andreopoulos B."/>
            <person name="Baker S."/>
            <person name="Barry K."/>
            <person name="Bills G."/>
            <person name="Bluhm B."/>
            <person name="Cannon C."/>
            <person name="Castanera R."/>
            <person name="Culley D."/>
            <person name="Daum C."/>
            <person name="Ezra D."/>
            <person name="Gonzalez J."/>
            <person name="Henrissat B."/>
            <person name="Kuo A."/>
            <person name="Liang C."/>
            <person name="Lipzen A."/>
            <person name="Lutzoni F."/>
            <person name="Magnuson J."/>
            <person name="Mondo S."/>
            <person name="Nolan M."/>
            <person name="Ohm R."/>
            <person name="Pangilinan J."/>
            <person name="Park H.-J."/>
            <person name="Ramirez L."/>
            <person name="Alfaro M."/>
            <person name="Sun H."/>
            <person name="Tritt A."/>
            <person name="Yoshinaga Y."/>
            <person name="Zwiers L.-H."/>
            <person name="Turgeon B."/>
            <person name="Goodwin S."/>
            <person name="Spatafora J."/>
            <person name="Crous P."/>
            <person name="Grigoriev I."/>
        </authorList>
    </citation>
    <scope>NUCLEOTIDE SEQUENCE</scope>
    <source>
        <strain evidence="2">CBS 207.26</strain>
    </source>
</reference>
<dbReference type="EMBL" id="ML994663">
    <property type="protein sequence ID" value="KAF2179689.1"/>
    <property type="molecule type" value="Genomic_DNA"/>
</dbReference>
<dbReference type="InterPro" id="IPR036291">
    <property type="entry name" value="NAD(P)-bd_dom_sf"/>
</dbReference>
<feature type="domain" description="NmrA-like" evidence="1">
    <location>
        <begin position="4"/>
        <end position="77"/>
    </location>
</feature>
<organism evidence="2 3">
    <name type="scientific">Zopfia rhizophila CBS 207.26</name>
    <dbReference type="NCBI Taxonomy" id="1314779"/>
    <lineage>
        <taxon>Eukaryota</taxon>
        <taxon>Fungi</taxon>
        <taxon>Dikarya</taxon>
        <taxon>Ascomycota</taxon>
        <taxon>Pezizomycotina</taxon>
        <taxon>Dothideomycetes</taxon>
        <taxon>Dothideomycetes incertae sedis</taxon>
        <taxon>Zopfiaceae</taxon>
        <taxon>Zopfia</taxon>
    </lineage>
</organism>
<evidence type="ECO:0000313" key="2">
    <source>
        <dbReference type="EMBL" id="KAF2179689.1"/>
    </source>
</evidence>
<evidence type="ECO:0000259" key="1">
    <source>
        <dbReference type="Pfam" id="PF05368"/>
    </source>
</evidence>